<evidence type="ECO:0000259" key="3">
    <source>
        <dbReference type="Pfam" id="PF15304"/>
    </source>
</evidence>
<keyword evidence="1" id="KW-0175">Coiled coil</keyword>
<evidence type="ECO:0000313" key="5">
    <source>
        <dbReference type="Proteomes" id="UP000186922"/>
    </source>
</evidence>
<reference evidence="4 5" key="1">
    <citation type="journal article" date="2016" name="Nat. Commun.">
        <title>Extremotolerant tardigrade genome and improved radiotolerance of human cultured cells by tardigrade-unique protein.</title>
        <authorList>
            <person name="Hashimoto T."/>
            <person name="Horikawa D.D."/>
            <person name="Saito Y."/>
            <person name="Kuwahara H."/>
            <person name="Kozuka-Hata H."/>
            <person name="Shin-I T."/>
            <person name="Minakuchi Y."/>
            <person name="Ohishi K."/>
            <person name="Motoyama A."/>
            <person name="Aizu T."/>
            <person name="Enomoto A."/>
            <person name="Kondo K."/>
            <person name="Tanaka S."/>
            <person name="Hara Y."/>
            <person name="Koshikawa S."/>
            <person name="Sagara H."/>
            <person name="Miura T."/>
            <person name="Yokobori S."/>
            <person name="Miyagawa K."/>
            <person name="Suzuki Y."/>
            <person name="Kubo T."/>
            <person name="Oyama M."/>
            <person name="Kohara Y."/>
            <person name="Fujiyama A."/>
            <person name="Arakawa K."/>
            <person name="Katayama T."/>
            <person name="Toyoda A."/>
            <person name="Kunieda T."/>
        </authorList>
    </citation>
    <scope>NUCLEOTIDE SEQUENCE [LARGE SCALE GENOMIC DNA]</scope>
    <source>
        <strain evidence="4 5">YOKOZUNA-1</strain>
    </source>
</reference>
<feature type="domain" description="A-kinase anchor protein 2 C-terminal" evidence="3">
    <location>
        <begin position="293"/>
        <end position="559"/>
    </location>
</feature>
<protein>
    <recommendedName>
        <fullName evidence="3">A-kinase anchor protein 2 C-terminal domain-containing protein</fullName>
    </recommendedName>
</protein>
<feature type="compositionally biased region" description="Low complexity" evidence="2">
    <location>
        <begin position="336"/>
        <end position="347"/>
    </location>
</feature>
<feature type="compositionally biased region" description="Basic and acidic residues" evidence="2">
    <location>
        <begin position="46"/>
        <end position="61"/>
    </location>
</feature>
<proteinExistence type="predicted"/>
<dbReference type="OrthoDB" id="9449914at2759"/>
<feature type="compositionally biased region" description="Low complexity" evidence="2">
    <location>
        <begin position="166"/>
        <end position="180"/>
    </location>
</feature>
<feature type="compositionally biased region" description="Basic and acidic residues" evidence="2">
    <location>
        <begin position="232"/>
        <end position="273"/>
    </location>
</feature>
<evidence type="ECO:0000256" key="2">
    <source>
        <dbReference type="SAM" id="MobiDB-lite"/>
    </source>
</evidence>
<dbReference type="STRING" id="947166.A0A1D1WBY5"/>
<dbReference type="InterPro" id="IPR042779">
    <property type="entry name" value="MISP/MISP3-like"/>
</dbReference>
<dbReference type="PANTHER" id="PTHR18839">
    <property type="entry name" value="MITOTIC INTERACTOR AND SUBSTRATE OF PLK1 MISP FAMILY MEMBER"/>
    <property type="match status" value="1"/>
</dbReference>
<feature type="compositionally biased region" description="Polar residues" evidence="2">
    <location>
        <begin position="140"/>
        <end position="154"/>
    </location>
</feature>
<gene>
    <name evidence="4" type="primary">RvY_18975-1</name>
    <name evidence="4" type="synonym">RvY_18975.1</name>
    <name evidence="4" type="ORF">RvY_18975</name>
</gene>
<feature type="region of interest" description="Disordered" evidence="2">
    <location>
        <begin position="324"/>
        <end position="375"/>
    </location>
</feature>
<evidence type="ECO:0000256" key="1">
    <source>
        <dbReference type="ARBA" id="ARBA00023054"/>
    </source>
</evidence>
<evidence type="ECO:0000313" key="4">
    <source>
        <dbReference type="EMBL" id="GAV09429.1"/>
    </source>
</evidence>
<sequence>MMDLIDFDLSSSAPRLVEVEMHPVSAAYHQHNHHDLLEPTKTGSFRRRDGEETPLRSDSSQERSQGYEDELDSSSDLPSYSPVPSESASVSWLHTSVTGMRNEEGGQGGHDSGATTPDLLLSSSPVGGLPSAGPSAGTSRRQQVSAFETSDYVGSSSHSSKEESHSLCSYSSASLPSTSPDLAHVPTPLPVAQDVSLGPQPALENDSASTQHRAKSPSPSVLQRVEAENETPIEREIRLAKRREEEVRRHNQEQRRKMGQDDHQPTTFPDEKKKQARWSVHIPLDKIPYNDTQRVLATTRLQQEIEEQKRREMELRRDGRVLSISEERVDHQPAHSPSATASSSSSDDNPEEETETVMKPRSDYSAHSTPPPHQGIRSQRAFFEQASPEGSATKAPIKQQQADETEVLPLKDNGHQAIIRQASQPKGGELPHSRESPHTAALLTTQTSLMTTTKMPLSSMQRFIANRGKLPGIVPSRISISKLTQPSSLAHLNDDKGVYVDYAAVRRPASQTQQDVPTSHDDNAISMVKKVYRSAKSKIFDELKEMERREEELRRTRQDLGLPDLSLELAREAVDGQGHSTEAVVRPQDTIVQEIAQIPVGRQSALLAQWEARINSAQAD</sequence>
<feature type="compositionally biased region" description="Polar residues" evidence="2">
    <location>
        <begin position="84"/>
        <end position="99"/>
    </location>
</feature>
<feature type="region of interest" description="Disordered" evidence="2">
    <location>
        <begin position="30"/>
        <end position="277"/>
    </location>
</feature>
<feature type="compositionally biased region" description="Basic and acidic residues" evidence="2">
    <location>
        <begin position="324"/>
        <end position="333"/>
    </location>
</feature>
<accession>A0A1D1WBY5</accession>
<comment type="caution">
    <text evidence="4">The sequence shown here is derived from an EMBL/GenBank/DDBJ whole genome shotgun (WGS) entry which is preliminary data.</text>
</comment>
<name>A0A1D1WBY5_RAMVA</name>
<dbReference type="AlphaFoldDB" id="A0A1D1WBY5"/>
<dbReference type="PANTHER" id="PTHR18839:SF0">
    <property type="entry name" value="MITOTIC INTERACTOR AND SUBSTRATE OF PLK1 ISOFORM X1-RELATED"/>
    <property type="match status" value="1"/>
</dbReference>
<feature type="compositionally biased region" description="Low complexity" evidence="2">
    <location>
        <begin position="117"/>
        <end position="139"/>
    </location>
</feature>
<dbReference type="Pfam" id="PF15304">
    <property type="entry name" value="AKAP2_C"/>
    <property type="match status" value="1"/>
</dbReference>
<organism evidence="4 5">
    <name type="scientific">Ramazzottius varieornatus</name>
    <name type="common">Water bear</name>
    <name type="synonym">Tardigrade</name>
    <dbReference type="NCBI Taxonomy" id="947166"/>
    <lineage>
        <taxon>Eukaryota</taxon>
        <taxon>Metazoa</taxon>
        <taxon>Ecdysozoa</taxon>
        <taxon>Tardigrada</taxon>
        <taxon>Eutardigrada</taxon>
        <taxon>Parachela</taxon>
        <taxon>Hypsibioidea</taxon>
        <taxon>Ramazzottiidae</taxon>
        <taxon>Ramazzottius</taxon>
    </lineage>
</organism>
<dbReference type="EMBL" id="BDGG01000022">
    <property type="protein sequence ID" value="GAV09429.1"/>
    <property type="molecule type" value="Genomic_DNA"/>
</dbReference>
<keyword evidence="5" id="KW-1185">Reference proteome</keyword>
<feature type="compositionally biased region" description="Polar residues" evidence="2">
    <location>
        <begin position="206"/>
        <end position="221"/>
    </location>
</feature>
<dbReference type="InterPro" id="IPR029304">
    <property type="entry name" value="AKAP2_C"/>
</dbReference>
<dbReference type="Proteomes" id="UP000186922">
    <property type="component" value="Unassembled WGS sequence"/>
</dbReference>